<feature type="region of interest" description="Disordered" evidence="1">
    <location>
        <begin position="306"/>
        <end position="331"/>
    </location>
</feature>
<comment type="caution">
    <text evidence="3">The sequence shown here is derived from an EMBL/GenBank/DDBJ whole genome shotgun (WGS) entry which is preliminary data.</text>
</comment>
<feature type="compositionally biased region" description="Basic and acidic residues" evidence="1">
    <location>
        <begin position="448"/>
        <end position="472"/>
    </location>
</feature>
<organism evidence="3 4">
    <name type="scientific">Cylindrotheca closterium</name>
    <dbReference type="NCBI Taxonomy" id="2856"/>
    <lineage>
        <taxon>Eukaryota</taxon>
        <taxon>Sar</taxon>
        <taxon>Stramenopiles</taxon>
        <taxon>Ochrophyta</taxon>
        <taxon>Bacillariophyta</taxon>
        <taxon>Bacillariophyceae</taxon>
        <taxon>Bacillariophycidae</taxon>
        <taxon>Bacillariales</taxon>
        <taxon>Bacillariaceae</taxon>
        <taxon>Cylindrotheca</taxon>
    </lineage>
</organism>
<dbReference type="Pfam" id="PF20710">
    <property type="entry name" value="DUF6824"/>
    <property type="match status" value="1"/>
</dbReference>
<evidence type="ECO:0000313" key="4">
    <source>
        <dbReference type="Proteomes" id="UP001295423"/>
    </source>
</evidence>
<feature type="compositionally biased region" description="Basic and acidic residues" evidence="1">
    <location>
        <begin position="7"/>
        <end position="19"/>
    </location>
</feature>
<feature type="compositionally biased region" description="Acidic residues" evidence="1">
    <location>
        <begin position="473"/>
        <end position="495"/>
    </location>
</feature>
<feature type="compositionally biased region" description="Basic and acidic residues" evidence="1">
    <location>
        <begin position="269"/>
        <end position="283"/>
    </location>
</feature>
<feature type="compositionally biased region" description="Low complexity" evidence="1">
    <location>
        <begin position="36"/>
        <end position="77"/>
    </location>
</feature>
<dbReference type="PRINTS" id="PR01217">
    <property type="entry name" value="PRICHEXTENSN"/>
</dbReference>
<proteinExistence type="predicted"/>
<dbReference type="InterPro" id="IPR049227">
    <property type="entry name" value="DUF6824"/>
</dbReference>
<feature type="region of interest" description="Disordered" evidence="1">
    <location>
        <begin position="447"/>
        <end position="519"/>
    </location>
</feature>
<dbReference type="EMBL" id="CAKOGP040001980">
    <property type="protein sequence ID" value="CAJ1959046.1"/>
    <property type="molecule type" value="Genomic_DNA"/>
</dbReference>
<name>A0AAD2JKD7_9STRA</name>
<protein>
    <recommendedName>
        <fullName evidence="2">DUF6824 domain-containing protein</fullName>
    </recommendedName>
</protein>
<evidence type="ECO:0000256" key="1">
    <source>
        <dbReference type="SAM" id="MobiDB-lite"/>
    </source>
</evidence>
<reference evidence="3" key="1">
    <citation type="submission" date="2023-08" db="EMBL/GenBank/DDBJ databases">
        <authorList>
            <person name="Audoor S."/>
            <person name="Bilcke G."/>
        </authorList>
    </citation>
    <scope>NUCLEOTIDE SEQUENCE</scope>
</reference>
<accession>A0AAD2JKD7</accession>
<gene>
    <name evidence="3" type="ORF">CYCCA115_LOCUS17483</name>
</gene>
<dbReference type="AlphaFoldDB" id="A0AAD2JKD7"/>
<sequence>MDLGEAVPHEKQSSSEENIKVTSNTVKPQPHPLSISSSATPTSPLVSSSPSAPSLVSGSGSTSPSASVATAAPVAVPQRPLNSTGPSPSPPTQHHPTQNAIQIPAMQVKSQSPQPPTHPPMQAQAHPLHPQGHPPAIHHPSALPPHPYHQAHMFHPHYPPPPHPHMYHPAAMWHHPHAHAHAHPPPPHPSNSSAAYMKPYSAVMRSQPPVKRTSKYMLKEQGVPVPSPIMKGSHRTPNQVESSSQPNAETEESKEQGTVKRPASEMGDSSEKEQKDVPQDLRNKKMKPTDCLLFAASLLATEKKTGEEQYTDENVGANGENAPDASALDESEYTTTGVKPAKKIFQAPIMSVDEEQEQENDENWPKDVDVLCGRGGLINKHPGNVVYRKIVDYNKPYYQSVHKKHRILVSQSIVQSILNFGGRFMTMERKEWTEIEFKRAVQKTSQALRERITEEEKNKEKERKENGESKNSEDDEGIEAAEGEDDDDDDDEGVEEGAVVKSQNISDNMNGVAKGTLAI</sequence>
<feature type="region of interest" description="Disordered" evidence="1">
    <location>
        <begin position="1"/>
        <end position="160"/>
    </location>
</feature>
<feature type="domain" description="DUF6824" evidence="2">
    <location>
        <begin position="369"/>
        <end position="450"/>
    </location>
</feature>
<dbReference type="Proteomes" id="UP001295423">
    <property type="component" value="Unassembled WGS sequence"/>
</dbReference>
<evidence type="ECO:0000259" key="2">
    <source>
        <dbReference type="Pfam" id="PF20710"/>
    </source>
</evidence>
<evidence type="ECO:0000313" key="3">
    <source>
        <dbReference type="EMBL" id="CAJ1959046.1"/>
    </source>
</evidence>
<feature type="compositionally biased region" description="Polar residues" evidence="1">
    <location>
        <begin position="235"/>
        <end position="248"/>
    </location>
</feature>
<feature type="region of interest" description="Disordered" evidence="1">
    <location>
        <begin position="223"/>
        <end position="284"/>
    </location>
</feature>
<keyword evidence="4" id="KW-1185">Reference proteome</keyword>